<dbReference type="PANTHER" id="PTHR13315">
    <property type="entry name" value="METALLO PHOSPHOESTERASE RELATED"/>
    <property type="match status" value="1"/>
</dbReference>
<dbReference type="Proteomes" id="UP000008694">
    <property type="component" value="Unassembled WGS sequence"/>
</dbReference>
<comment type="subcellular location">
    <subcellularLocation>
        <location evidence="1">Membrane</location>
        <topology evidence="1">Multi-pass membrane protein</topology>
    </subcellularLocation>
</comment>
<dbReference type="HOGENOM" id="CLU_011607_3_1_1"/>
<dbReference type="EMBL" id="GL348713">
    <property type="protein sequence ID" value="EFH70717.1"/>
    <property type="molecule type" value="Genomic_DNA"/>
</dbReference>
<organism evidence="8">
    <name type="scientific">Arabidopsis lyrata subsp. lyrata</name>
    <name type="common">Lyre-leaved rock-cress</name>
    <dbReference type="NCBI Taxonomy" id="81972"/>
    <lineage>
        <taxon>Eukaryota</taxon>
        <taxon>Viridiplantae</taxon>
        <taxon>Streptophyta</taxon>
        <taxon>Embryophyta</taxon>
        <taxon>Tracheophyta</taxon>
        <taxon>Spermatophyta</taxon>
        <taxon>Magnoliopsida</taxon>
        <taxon>eudicotyledons</taxon>
        <taxon>Gunneridae</taxon>
        <taxon>Pentapetalae</taxon>
        <taxon>rosids</taxon>
        <taxon>malvids</taxon>
        <taxon>Brassicales</taxon>
        <taxon>Brassicaceae</taxon>
        <taxon>Camelineae</taxon>
        <taxon>Arabidopsis</taxon>
    </lineage>
</organism>
<dbReference type="AlphaFoldDB" id="D7KLA6"/>
<dbReference type="Pfam" id="PF00149">
    <property type="entry name" value="Metallophos"/>
    <property type="match status" value="1"/>
</dbReference>
<dbReference type="eggNOG" id="KOG3662">
    <property type="taxonomic scope" value="Eukaryota"/>
</dbReference>
<dbReference type="GO" id="GO:0006506">
    <property type="term" value="P:GPI anchor biosynthetic process"/>
    <property type="evidence" value="ECO:0007669"/>
    <property type="project" value="InterPro"/>
</dbReference>
<evidence type="ECO:0000313" key="7">
    <source>
        <dbReference type="EMBL" id="EFH70717.1"/>
    </source>
</evidence>
<proteinExistence type="predicted"/>
<dbReference type="Gene3D" id="3.60.21.10">
    <property type="match status" value="1"/>
</dbReference>
<dbReference type="SUPFAM" id="SSF56300">
    <property type="entry name" value="Metallo-dependent phosphatases"/>
    <property type="match status" value="1"/>
</dbReference>
<dbReference type="Gramene" id="fgenesh2_kg.1__4458__AT1G53710.1">
    <property type="protein sequence ID" value="fgenesh2_kg.1__4458__AT1G53710.1"/>
    <property type="gene ID" value="fgenesh2_kg.1__4458__AT1G53710.1"/>
</dbReference>
<evidence type="ECO:0000259" key="6">
    <source>
        <dbReference type="Pfam" id="PF00149"/>
    </source>
</evidence>
<feature type="transmembrane region" description="Helical" evidence="5">
    <location>
        <begin position="359"/>
        <end position="379"/>
    </location>
</feature>
<accession>D7KLA6</accession>
<keyword evidence="2 5" id="KW-0812">Transmembrane</keyword>
<evidence type="ECO:0000256" key="3">
    <source>
        <dbReference type="ARBA" id="ARBA00022989"/>
    </source>
</evidence>
<dbReference type="STRING" id="81972.D7KLA6"/>
<keyword evidence="3 5" id="KW-1133">Transmembrane helix</keyword>
<keyword evidence="8" id="KW-1185">Reference proteome</keyword>
<feature type="domain" description="Calcineurin-like phosphoesterase" evidence="6">
    <location>
        <begin position="90"/>
        <end position="296"/>
    </location>
</feature>
<dbReference type="InterPro" id="IPR029052">
    <property type="entry name" value="Metallo-depent_PP-like"/>
</dbReference>
<protein>
    <submittedName>
        <fullName evidence="7">Protein serine/threonine phosphatase</fullName>
    </submittedName>
</protein>
<sequence>MKHHHKLTVALCLIWAATILYGEMFAFWVPSLFTCSWPHHKSDGVESDGNFTKVAIVADPQLMDKTSFRLSSKTLALELAQLYTDINMRRSFFRSVLPFKPDVVLFLGDYFDGGPFLPEEEWQESLSRFKHVFGLNSQGKVGDIPTFYIPGNHDLGYSRVASHKQDVIDRYEKIFGFRNHRFMIGSVEFISIDAQAIDGNPQKDMASEVWKFVQNVSTDAQSHDSHPRVLLTHIPLYRPDQTPCGPHRGGSVIDQRFWRHFQDQEVIYQNYITPESSTKLLELIKPILVLSGHDHDQCTVTHKSKAGSVKEHTLGTISWQQGNIYPSFMLLSVPNAVHQNSSDPDKMLHTQLCFLPCQLFIYMWYLSLFAVSLLALLLWPNHGISFLNNAADCISNVMKSSFLSSVTKEKNEDENCEYEMVWDAEGSMHLVKKALQTPVKRHSDKPLVEKGNAVLRSAARKNASEQIELVMDSDVNAGAGGSDPLMRSASKSRTKLVIQRVIRTIMMTIVIAALNVPIYIWLLFKDWVEQE</sequence>
<dbReference type="PANTHER" id="PTHR13315:SF4">
    <property type="entry name" value="METALLOPHOSPHOESTERASE, ISOFORM E"/>
    <property type="match status" value="1"/>
</dbReference>
<dbReference type="InterPro" id="IPR004843">
    <property type="entry name" value="Calcineurin-like_PHP"/>
</dbReference>
<keyword evidence="4 5" id="KW-0472">Membrane</keyword>
<dbReference type="InterPro" id="IPR033308">
    <property type="entry name" value="PGAP5/Cdc1/Ted1"/>
</dbReference>
<name>D7KLA6_ARALL</name>
<gene>
    <name evidence="7" type="ORF">ARALYDRAFT_474504</name>
</gene>
<dbReference type="GO" id="GO:0005783">
    <property type="term" value="C:endoplasmic reticulum"/>
    <property type="evidence" value="ECO:0007669"/>
    <property type="project" value="TreeGrafter"/>
</dbReference>
<feature type="transmembrane region" description="Helical" evidence="5">
    <location>
        <begin position="501"/>
        <end position="524"/>
    </location>
</feature>
<dbReference type="FunFam" id="3.60.21.10:FF:000050">
    <property type="entry name" value="Calcineurin-like metallo-phosphoesterase superfamily protein"/>
    <property type="match status" value="1"/>
</dbReference>
<dbReference type="GO" id="GO:0016787">
    <property type="term" value="F:hydrolase activity"/>
    <property type="evidence" value="ECO:0007669"/>
    <property type="project" value="InterPro"/>
</dbReference>
<reference evidence="8" key="1">
    <citation type="journal article" date="2011" name="Nat. Genet.">
        <title>The Arabidopsis lyrata genome sequence and the basis of rapid genome size change.</title>
        <authorList>
            <person name="Hu T.T."/>
            <person name="Pattyn P."/>
            <person name="Bakker E.G."/>
            <person name="Cao J."/>
            <person name="Cheng J.-F."/>
            <person name="Clark R.M."/>
            <person name="Fahlgren N."/>
            <person name="Fawcett J.A."/>
            <person name="Grimwood J."/>
            <person name="Gundlach H."/>
            <person name="Haberer G."/>
            <person name="Hollister J.D."/>
            <person name="Ossowski S."/>
            <person name="Ottilar R.P."/>
            <person name="Salamov A.A."/>
            <person name="Schneeberger K."/>
            <person name="Spannagl M."/>
            <person name="Wang X."/>
            <person name="Yang L."/>
            <person name="Nasrallah M.E."/>
            <person name="Bergelson J."/>
            <person name="Carrington J.C."/>
            <person name="Gaut B.S."/>
            <person name="Schmutz J."/>
            <person name="Mayer K.F.X."/>
            <person name="Van de Peer Y."/>
            <person name="Grigoriev I.V."/>
            <person name="Nordborg M."/>
            <person name="Weigel D."/>
            <person name="Guo Y.-L."/>
        </authorList>
    </citation>
    <scope>NUCLEOTIDE SEQUENCE [LARGE SCALE GENOMIC DNA]</scope>
    <source>
        <strain evidence="8">cv. MN47</strain>
    </source>
</reference>
<dbReference type="GO" id="GO:0016020">
    <property type="term" value="C:membrane"/>
    <property type="evidence" value="ECO:0007669"/>
    <property type="project" value="UniProtKB-SubCell"/>
</dbReference>
<dbReference type="CDD" id="cd07384">
    <property type="entry name" value="MPP_Cdc1_like"/>
    <property type="match status" value="1"/>
</dbReference>
<dbReference type="KEGG" id="aly:9327831"/>
<evidence type="ECO:0000256" key="4">
    <source>
        <dbReference type="ARBA" id="ARBA00023136"/>
    </source>
</evidence>
<evidence type="ECO:0000256" key="2">
    <source>
        <dbReference type="ARBA" id="ARBA00022692"/>
    </source>
</evidence>
<evidence type="ECO:0000256" key="5">
    <source>
        <dbReference type="SAM" id="Phobius"/>
    </source>
</evidence>
<dbReference type="OrthoDB" id="5977743at2759"/>
<evidence type="ECO:0000313" key="8">
    <source>
        <dbReference type="Proteomes" id="UP000008694"/>
    </source>
</evidence>
<evidence type="ECO:0000256" key="1">
    <source>
        <dbReference type="ARBA" id="ARBA00004141"/>
    </source>
</evidence>